<evidence type="ECO:0000256" key="7">
    <source>
        <dbReference type="PIRSR" id="PIRSR001123-2"/>
    </source>
</evidence>
<evidence type="ECO:0000256" key="1">
    <source>
        <dbReference type="ARBA" id="ARBA00001947"/>
    </source>
</evidence>
<evidence type="ECO:0000256" key="5">
    <source>
        <dbReference type="PIRNR" id="PIRNR001123"/>
    </source>
</evidence>
<feature type="binding site" evidence="7">
    <location>
        <position position="107"/>
    </location>
    <ligand>
        <name>Zn(2+)</name>
        <dbReference type="ChEBI" id="CHEBI:29105"/>
        <label>1</label>
    </ligand>
</feature>
<dbReference type="PANTHER" id="PTHR42994">
    <property type="entry name" value="PEPTIDASE T"/>
    <property type="match status" value="1"/>
</dbReference>
<dbReference type="AlphaFoldDB" id="B8CVW9"/>
<dbReference type="InterPro" id="IPR010162">
    <property type="entry name" value="PepT-like"/>
</dbReference>
<dbReference type="SUPFAM" id="SSF55031">
    <property type="entry name" value="Bacterial exopeptidase dimerisation domain"/>
    <property type="match status" value="1"/>
</dbReference>
<dbReference type="Gene3D" id="3.40.630.10">
    <property type="entry name" value="Zn peptidases"/>
    <property type="match status" value="1"/>
</dbReference>
<comment type="cofactor">
    <cofactor evidence="1">
        <name>Zn(2+)</name>
        <dbReference type="ChEBI" id="CHEBI:29105"/>
    </cofactor>
</comment>
<evidence type="ECO:0000313" key="9">
    <source>
        <dbReference type="EMBL" id="ACL69438.1"/>
    </source>
</evidence>
<evidence type="ECO:0000259" key="8">
    <source>
        <dbReference type="Pfam" id="PF07687"/>
    </source>
</evidence>
<dbReference type="Pfam" id="PF01546">
    <property type="entry name" value="Peptidase_M20"/>
    <property type="match status" value="1"/>
</dbReference>
<dbReference type="GO" id="GO:0004177">
    <property type="term" value="F:aminopeptidase activity"/>
    <property type="evidence" value="ECO:0007669"/>
    <property type="project" value="UniProtKB-UniRule"/>
</dbReference>
<protein>
    <submittedName>
        <fullName evidence="9">Peptidase T-like protein</fullName>
    </submittedName>
</protein>
<feature type="binding site" evidence="7">
    <location>
        <position position="165"/>
    </location>
    <ligand>
        <name>Zn(2+)</name>
        <dbReference type="ChEBI" id="CHEBI:29105"/>
        <label>1</label>
    </ligand>
</feature>
<dbReference type="InterPro" id="IPR002933">
    <property type="entry name" value="Peptidase_M20"/>
</dbReference>
<accession>B8CVW9</accession>
<dbReference type="SUPFAM" id="SSF53187">
    <property type="entry name" value="Zn-dependent exopeptidases"/>
    <property type="match status" value="1"/>
</dbReference>
<feature type="binding site" evidence="7">
    <location>
        <position position="141"/>
    </location>
    <ligand>
        <name>Zn(2+)</name>
        <dbReference type="ChEBI" id="CHEBI:29105"/>
        <label>2</label>
    </ligand>
</feature>
<comment type="similarity">
    <text evidence="5">Belongs to the peptidase M42 family.</text>
</comment>
<evidence type="ECO:0000256" key="3">
    <source>
        <dbReference type="ARBA" id="ARBA00022801"/>
    </source>
</evidence>
<evidence type="ECO:0000313" key="10">
    <source>
        <dbReference type="Proteomes" id="UP000000719"/>
    </source>
</evidence>
<dbReference type="PANTHER" id="PTHR42994:SF2">
    <property type="entry name" value="PEPTIDASE"/>
    <property type="match status" value="1"/>
</dbReference>
<dbReference type="Gene3D" id="3.30.70.360">
    <property type="match status" value="1"/>
</dbReference>
<keyword evidence="10" id="KW-1185">Reference proteome</keyword>
<evidence type="ECO:0000256" key="4">
    <source>
        <dbReference type="ARBA" id="ARBA00022833"/>
    </source>
</evidence>
<name>B8CVW9_HALOH</name>
<dbReference type="GO" id="GO:0046872">
    <property type="term" value="F:metal ion binding"/>
    <property type="evidence" value="ECO:0007669"/>
    <property type="project" value="UniProtKB-UniRule"/>
</dbReference>
<comment type="cofactor">
    <cofactor evidence="7">
        <name>a divalent metal cation</name>
        <dbReference type="ChEBI" id="CHEBI:60240"/>
    </cofactor>
    <text evidence="7">Binds 2 divalent metal cations per subunit.</text>
</comment>
<dbReference type="KEGG" id="hor:Hore_06810"/>
<dbReference type="HOGENOM" id="CLU_021802_6_0_9"/>
<gene>
    <name evidence="9" type="ordered locus">Hore_06810</name>
</gene>
<keyword evidence="2 7" id="KW-0479">Metal-binding</keyword>
<dbReference type="InterPro" id="IPR008007">
    <property type="entry name" value="Peptidase_M42"/>
</dbReference>
<dbReference type="InterPro" id="IPR011650">
    <property type="entry name" value="Peptidase_M20_dimer"/>
</dbReference>
<feature type="domain" description="Peptidase M20 dimerisation" evidence="8">
    <location>
        <begin position="181"/>
        <end position="275"/>
    </location>
</feature>
<dbReference type="STRING" id="373903.Hore_06810"/>
<proteinExistence type="inferred from homology"/>
<dbReference type="Proteomes" id="UP000000719">
    <property type="component" value="Chromosome"/>
</dbReference>
<feature type="binding site" evidence="7">
    <location>
        <position position="107"/>
    </location>
    <ligand>
        <name>Zn(2+)</name>
        <dbReference type="ChEBI" id="CHEBI:29105"/>
        <label>2</label>
    </ligand>
</feature>
<dbReference type="EMBL" id="CP001098">
    <property type="protein sequence ID" value="ACL69438.1"/>
    <property type="molecule type" value="Genomic_DNA"/>
</dbReference>
<keyword evidence="4" id="KW-0862">Zinc</keyword>
<evidence type="ECO:0000256" key="2">
    <source>
        <dbReference type="ARBA" id="ARBA00022723"/>
    </source>
</evidence>
<keyword evidence="3" id="KW-0378">Hydrolase</keyword>
<dbReference type="InterPro" id="IPR036264">
    <property type="entry name" value="Bact_exopeptidase_dim_dom"/>
</dbReference>
<dbReference type="eggNOG" id="COG2195">
    <property type="taxonomic scope" value="Bacteria"/>
</dbReference>
<dbReference type="RefSeq" id="WP_012635626.1">
    <property type="nucleotide sequence ID" value="NC_011899.1"/>
</dbReference>
<organism evidence="9 10">
    <name type="scientific">Halothermothrix orenii (strain H 168 / OCM 544 / DSM 9562)</name>
    <dbReference type="NCBI Taxonomy" id="373903"/>
    <lineage>
        <taxon>Bacteria</taxon>
        <taxon>Bacillati</taxon>
        <taxon>Bacillota</taxon>
        <taxon>Clostridia</taxon>
        <taxon>Halanaerobiales</taxon>
        <taxon>Halothermotrichaceae</taxon>
        <taxon>Halothermothrix</taxon>
    </lineage>
</organism>
<dbReference type="PIRSF" id="PIRSF001123">
    <property type="entry name" value="PepA_GA"/>
    <property type="match status" value="1"/>
</dbReference>
<feature type="active site" description="Proton acceptor" evidence="6">
    <location>
        <position position="140"/>
    </location>
</feature>
<dbReference type="Pfam" id="PF07687">
    <property type="entry name" value="M20_dimer"/>
    <property type="match status" value="1"/>
</dbReference>
<evidence type="ECO:0000256" key="6">
    <source>
        <dbReference type="PIRSR" id="PIRSR001123-1"/>
    </source>
</evidence>
<reference evidence="9 10" key="1">
    <citation type="journal article" date="2009" name="PLoS ONE">
        <title>Genome analysis of the anaerobic thermohalophilic bacterium Halothermothrix orenii.</title>
        <authorList>
            <person name="Mavromatis K."/>
            <person name="Ivanova N."/>
            <person name="Anderson I."/>
            <person name="Lykidis A."/>
            <person name="Hooper S.D."/>
            <person name="Sun H."/>
            <person name="Kunin V."/>
            <person name="Lapidus A."/>
            <person name="Hugenholtz P."/>
            <person name="Patel B."/>
            <person name="Kyrpides N.C."/>
        </authorList>
    </citation>
    <scope>NUCLEOTIDE SEQUENCE [LARGE SCALE GENOMIC DNA]</scope>
    <source>
        <strain evidence="10">H 168 / OCM 544 / DSM 9562</strain>
    </source>
</reference>
<dbReference type="NCBIfam" id="TIGR01883">
    <property type="entry name" value="PepT-like"/>
    <property type="match status" value="1"/>
</dbReference>
<dbReference type="OrthoDB" id="9773892at2"/>
<sequence>MPVNKDRIVKLFKELVQIDSISLEERLMVDRLTQELKDLGADVVEDETGKKIGGNAGNIIADFRGNKDVPSLVLSAHMDRVQPGKGIKPVIKGDYITSSGDTVLGGDDLVGVCAILETLRVLKEDNVSTGPLKIIFTVAEELGLQGGKYLHSSHLAEADFGVVLDADGDIGTIINRAPSQIKFNAIIKGRSAHAGMNPERGINAIKIASQAISSMRLGRINKYTTANIGVIKGGIATNVVPDMVVLEGEARSHHEMELNKQVEHMKGVIEKAVERYSGSAEFKLKKLYSSFSLEENKQPVKYVKEIGEKLGYNVNCIASGGGSDANIFNEKGLPTVNLGIGMENVHTREERVKIKSLVDITEYVTNLVTSARHLKNL</sequence>